<keyword evidence="1" id="KW-1133">Transmembrane helix</keyword>
<dbReference type="Proteomes" id="UP000078560">
    <property type="component" value="Unassembled WGS sequence"/>
</dbReference>
<keyword evidence="1" id="KW-0472">Membrane</keyword>
<sequence length="471" mass="55829">MSHEKPDYDIFADLEKYELKESKIYEHYTGVGHHFCYNILISFSNSMDAVKLCNEFVYFYTLLNSEYGNTAANDTIHKYPEFLNYWLNRQFRARSISVTPKSEFYQHLINNYKNFEAENKLNNKIYDIDEFYFNKLNSLYEFYKIIHELKRNNSSNCNKFLEQFKKNYTPAWKKCFSGVDADFCNALERFRKIYEQNKNSILSVCNTEESLRLPQLLPPPSYQSSDGEAQKIGNSLIHGIHNVTTSGLPKINASEYSQLHELISQRYNFLLVYTEDEKRSNMLTILQEFFQYCSRNRENSNLLSFYKEFLREYYIKNKGEYDKIYNECYTSSESMKSYCSIYKGFSEQLKKSILSIKKIEEKDLEDEAKILQWFISNFSSDSIVLQLEKENNPLSNITPILVGTLVGALLILFFLYKFSPFGPWLHREITKSEKTMYIFDDKNNQYLFENNSKIEMDNKENSNFHLSYNPG</sequence>
<keyword evidence="1" id="KW-0812">Transmembrane</keyword>
<reference evidence="4 5" key="1">
    <citation type="submission" date="2016-05" db="EMBL/GenBank/DDBJ databases">
        <authorList>
            <person name="Naeem Raeece"/>
        </authorList>
    </citation>
    <scope>NUCLEOTIDE SEQUENCE [LARGE SCALE GENOMIC DNA]</scope>
</reference>
<dbReference type="EMBL" id="FLQU01001685">
    <property type="protein sequence ID" value="SBS94026.1"/>
    <property type="molecule type" value="Genomic_DNA"/>
</dbReference>
<evidence type="ECO:0000313" key="2">
    <source>
        <dbReference type="EMBL" id="SBS94026.1"/>
    </source>
</evidence>
<gene>
    <name evidence="3" type="ORF">POVCU1_048320</name>
    <name evidence="2" type="ORF">POVCU2_0085530</name>
</gene>
<reference evidence="2" key="2">
    <citation type="submission" date="2016-05" db="EMBL/GenBank/DDBJ databases">
        <authorList>
            <person name="Lavstsen T."/>
            <person name="Jespersen J.S."/>
        </authorList>
    </citation>
    <scope>NUCLEOTIDE SEQUENCE [LARGE SCALE GENOMIC DNA]</scope>
</reference>
<name>A0A1A8WRS5_PLAOA</name>
<evidence type="ECO:0000313" key="5">
    <source>
        <dbReference type="Proteomes" id="UP000078560"/>
    </source>
</evidence>
<dbReference type="Proteomes" id="UP000078546">
    <property type="component" value="Unassembled WGS sequence"/>
</dbReference>
<evidence type="ECO:0000313" key="3">
    <source>
        <dbReference type="EMBL" id="SBS98728.1"/>
    </source>
</evidence>
<dbReference type="AlphaFoldDB" id="A0A1A8WRS5"/>
<dbReference type="VEuPathDB" id="PlasmoDB:PocGH01_00024400"/>
<evidence type="ECO:0000313" key="4">
    <source>
        <dbReference type="Proteomes" id="UP000078546"/>
    </source>
</evidence>
<accession>A0A1A8WRS5</accession>
<organism evidence="2 5">
    <name type="scientific">Plasmodium ovale curtisi</name>
    <dbReference type="NCBI Taxonomy" id="864141"/>
    <lineage>
        <taxon>Eukaryota</taxon>
        <taxon>Sar</taxon>
        <taxon>Alveolata</taxon>
        <taxon>Apicomplexa</taxon>
        <taxon>Aconoidasida</taxon>
        <taxon>Haemosporida</taxon>
        <taxon>Plasmodiidae</taxon>
        <taxon>Plasmodium</taxon>
        <taxon>Plasmodium (Plasmodium)</taxon>
    </lineage>
</organism>
<dbReference type="EMBL" id="FLQV01000901">
    <property type="protein sequence ID" value="SBS98728.1"/>
    <property type="molecule type" value="Genomic_DNA"/>
</dbReference>
<proteinExistence type="predicted"/>
<feature type="transmembrane region" description="Helical" evidence="1">
    <location>
        <begin position="397"/>
        <end position="416"/>
    </location>
</feature>
<protein>
    <submittedName>
        <fullName evidence="2">PIR Superfamily Protein</fullName>
    </submittedName>
</protein>
<evidence type="ECO:0000256" key="1">
    <source>
        <dbReference type="SAM" id="Phobius"/>
    </source>
</evidence>